<dbReference type="PANTHER" id="PTHR46511:SF1">
    <property type="entry name" value="MORN REPEAT-CONTAINING PROTEIN 3"/>
    <property type="match status" value="1"/>
</dbReference>
<dbReference type="GO" id="GO:0001669">
    <property type="term" value="C:acrosomal vesicle"/>
    <property type="evidence" value="ECO:0007669"/>
    <property type="project" value="UniProtKB-SubCell"/>
</dbReference>
<dbReference type="Pfam" id="PF02493">
    <property type="entry name" value="MORN"/>
    <property type="match status" value="5"/>
</dbReference>
<keyword evidence="7" id="KW-1185">Reference proteome</keyword>
<evidence type="ECO:0000256" key="5">
    <source>
        <dbReference type="ARBA" id="ARBA00045851"/>
    </source>
</evidence>
<dbReference type="EnsemblMetazoa" id="SCAU005567-RB">
    <property type="protein sequence ID" value="SCAU005567-PB"/>
    <property type="gene ID" value="SCAU005567"/>
</dbReference>
<keyword evidence="3" id="KW-0968">Cytoplasmic vesicle</keyword>
<comment type="function">
    <text evidence="5">Assembles a suppression complex (suppresome) by tethering SIRT1 and MDM2 to regulate composite modifications of p53/TP53. Confers both deacetylation-mediated functional inactivation, by SIRT1, and ubiquitination-dependent degradation, by MDM2, of p53/TP53, promoting a proliferative and cell survival behaviors. May play a role in the regulation of spermatogenesis.</text>
</comment>
<evidence type="ECO:0000256" key="1">
    <source>
        <dbReference type="ARBA" id="ARBA00004218"/>
    </source>
</evidence>
<keyword evidence="2" id="KW-0677">Repeat</keyword>
<dbReference type="SMART" id="SM00698">
    <property type="entry name" value="MORN"/>
    <property type="match status" value="5"/>
</dbReference>
<dbReference type="Proteomes" id="UP000095300">
    <property type="component" value="Unassembled WGS sequence"/>
</dbReference>
<dbReference type="VEuPathDB" id="VectorBase:SCAU005567"/>
<evidence type="ECO:0000313" key="7">
    <source>
        <dbReference type="Proteomes" id="UP000095300"/>
    </source>
</evidence>
<dbReference type="InterPro" id="IPR003409">
    <property type="entry name" value="MORN"/>
</dbReference>
<accession>A0A1I8P7L5</accession>
<dbReference type="AlphaFoldDB" id="A0A1I8P7L5"/>
<evidence type="ECO:0000256" key="2">
    <source>
        <dbReference type="ARBA" id="ARBA00022737"/>
    </source>
</evidence>
<dbReference type="PANTHER" id="PTHR46511">
    <property type="entry name" value="MORN REPEAT-CONTAINING PROTEIN 3"/>
    <property type="match status" value="1"/>
</dbReference>
<dbReference type="OrthoDB" id="270720at2759"/>
<dbReference type="InterPro" id="IPR052472">
    <property type="entry name" value="MORN3"/>
</dbReference>
<comment type="subcellular location">
    <subcellularLocation>
        <location evidence="1">Cytoplasmic vesicle</location>
        <location evidence="1">Secretory vesicle</location>
        <location evidence="1">Acrosome</location>
    </subcellularLocation>
</comment>
<evidence type="ECO:0000256" key="3">
    <source>
        <dbReference type="ARBA" id="ARBA00023329"/>
    </source>
</evidence>
<evidence type="ECO:0000256" key="4">
    <source>
        <dbReference type="ARBA" id="ARBA00039854"/>
    </source>
</evidence>
<protein>
    <recommendedName>
        <fullName evidence="4">MORN repeat-containing protein 3</fullName>
    </recommendedName>
</protein>
<organism evidence="6 7">
    <name type="scientific">Stomoxys calcitrans</name>
    <name type="common">Stable fly</name>
    <name type="synonym">Conops calcitrans</name>
    <dbReference type="NCBI Taxonomy" id="35570"/>
    <lineage>
        <taxon>Eukaryota</taxon>
        <taxon>Metazoa</taxon>
        <taxon>Ecdysozoa</taxon>
        <taxon>Arthropoda</taxon>
        <taxon>Hexapoda</taxon>
        <taxon>Insecta</taxon>
        <taxon>Pterygota</taxon>
        <taxon>Neoptera</taxon>
        <taxon>Endopterygota</taxon>
        <taxon>Diptera</taxon>
        <taxon>Brachycera</taxon>
        <taxon>Muscomorpha</taxon>
        <taxon>Muscoidea</taxon>
        <taxon>Muscidae</taxon>
        <taxon>Stomoxys</taxon>
    </lineage>
</organism>
<name>A0A1I8P7L5_STOCA</name>
<gene>
    <name evidence="6" type="primary">106081052</name>
</gene>
<dbReference type="Gene3D" id="2.20.110.10">
    <property type="entry name" value="Histone H3 K4-specific methyltransferase SET7/9 N-terminal domain"/>
    <property type="match status" value="2"/>
</dbReference>
<reference evidence="6" key="1">
    <citation type="submission" date="2020-05" db="UniProtKB">
        <authorList>
            <consortium name="EnsemblMetazoa"/>
        </authorList>
    </citation>
    <scope>IDENTIFICATION</scope>
    <source>
        <strain evidence="6">USDA</strain>
    </source>
</reference>
<dbReference type="SUPFAM" id="SSF82185">
    <property type="entry name" value="Histone H3 K4-specific methyltransferase SET7/9 N-terminal domain"/>
    <property type="match status" value="2"/>
</dbReference>
<evidence type="ECO:0000313" key="6">
    <source>
        <dbReference type="EnsemblMetazoa" id="SCAU005567-PB"/>
    </source>
</evidence>
<sequence>MVVMDKRCYCSRGLKNNSQGESNGWRKTFYYPGGGNYRGFWLKSQHHRFGVKETKDNLIYDGQWQRGKRHGWGMMRRRLPNGNMVRIYSGQWLDDMKSGEGKQFYDDGDIYYGYWLNNRRHGLGIHWYNNGNIYVGEWQVDVAHGLGVMFYANGNRYEGCFARGFKNGEGTFYHMHRGQIQKGMWQDDVCKASLVQDEFRSTAQKATPYPIPPVRIDFANEFIKKIFGKYYENSRRPAISSEESKCLKFIRKINK</sequence>
<proteinExistence type="predicted"/>